<evidence type="ECO:0000256" key="2">
    <source>
        <dbReference type="SAM" id="Phobius"/>
    </source>
</evidence>
<keyword evidence="2" id="KW-0812">Transmembrane</keyword>
<dbReference type="EMBL" id="BAABBQ010000001">
    <property type="protein sequence ID" value="GAA4022234.1"/>
    <property type="molecule type" value="Genomic_DNA"/>
</dbReference>
<evidence type="ECO:0000259" key="3">
    <source>
        <dbReference type="PROSITE" id="PS50930"/>
    </source>
</evidence>
<proteinExistence type="predicted"/>
<organism evidence="4 5">
    <name type="scientific">Sphingomonas swuensis</name>
    <dbReference type="NCBI Taxonomy" id="977800"/>
    <lineage>
        <taxon>Bacteria</taxon>
        <taxon>Pseudomonadati</taxon>
        <taxon>Pseudomonadota</taxon>
        <taxon>Alphaproteobacteria</taxon>
        <taxon>Sphingomonadales</taxon>
        <taxon>Sphingomonadaceae</taxon>
        <taxon>Sphingomonas</taxon>
    </lineage>
</organism>
<gene>
    <name evidence="4" type="ORF">GCM10022280_23570</name>
</gene>
<dbReference type="GO" id="GO:0003677">
    <property type="term" value="F:DNA binding"/>
    <property type="evidence" value="ECO:0007669"/>
    <property type="project" value="UniProtKB-KW"/>
</dbReference>
<dbReference type="PROSITE" id="PS50930">
    <property type="entry name" value="HTH_LYTTR"/>
    <property type="match status" value="1"/>
</dbReference>
<evidence type="ECO:0000256" key="1">
    <source>
        <dbReference type="SAM" id="MobiDB-lite"/>
    </source>
</evidence>
<dbReference type="Gene3D" id="2.40.50.1020">
    <property type="entry name" value="LytTr DNA-binding domain"/>
    <property type="match status" value="1"/>
</dbReference>
<evidence type="ECO:0000313" key="4">
    <source>
        <dbReference type="EMBL" id="GAA4022234.1"/>
    </source>
</evidence>
<evidence type="ECO:0000313" key="5">
    <source>
        <dbReference type="Proteomes" id="UP001500235"/>
    </source>
</evidence>
<dbReference type="Pfam" id="PF04397">
    <property type="entry name" value="LytTR"/>
    <property type="match status" value="1"/>
</dbReference>
<dbReference type="InterPro" id="IPR007492">
    <property type="entry name" value="LytTR_DNA-bd_dom"/>
</dbReference>
<keyword evidence="4" id="KW-0238">DNA-binding</keyword>
<feature type="domain" description="HTH LytTR-type" evidence="3">
    <location>
        <begin position="170"/>
        <end position="259"/>
    </location>
</feature>
<keyword evidence="5" id="KW-1185">Reference proteome</keyword>
<accession>A0ABP7T7N8</accession>
<dbReference type="Proteomes" id="UP001500235">
    <property type="component" value="Unassembled WGS sequence"/>
</dbReference>
<name>A0ABP7T7N8_9SPHN</name>
<keyword evidence="2" id="KW-0472">Membrane</keyword>
<keyword evidence="2" id="KW-1133">Transmembrane helix</keyword>
<dbReference type="SMART" id="SM00850">
    <property type="entry name" value="LytTR"/>
    <property type="match status" value="1"/>
</dbReference>
<comment type="caution">
    <text evidence="4">The sequence shown here is derived from an EMBL/GenBank/DDBJ whole genome shotgun (WGS) entry which is preliminary data.</text>
</comment>
<sequence length="259" mass="27895">MNGQGQARQWFRRGLISLALVLLAAVVLAALGPFGSFAEGGFGARLGYWLPAVLVGFAVFRPIVWLGEWAARTLELPRMAAIGGAVLVGAVPATLAIGWLGGGLRDGLPPLDALAPLYFNVALVGALITLLFVSLERKVETDRPPDGTASQPPSPPSPFLDRLPADWGGELHALEMEDHYVRAHGPDGRSLLILMRMADAERELAGTDGLRVHRSWWVARRAVEGRERDGRRLVLRLKGGLEAPVARDRAGALRDAGWI</sequence>
<feature type="transmembrane region" description="Helical" evidence="2">
    <location>
        <begin position="79"/>
        <end position="101"/>
    </location>
</feature>
<feature type="region of interest" description="Disordered" evidence="1">
    <location>
        <begin position="142"/>
        <end position="162"/>
    </location>
</feature>
<reference evidence="5" key="1">
    <citation type="journal article" date="2019" name="Int. J. Syst. Evol. Microbiol.">
        <title>The Global Catalogue of Microorganisms (GCM) 10K type strain sequencing project: providing services to taxonomists for standard genome sequencing and annotation.</title>
        <authorList>
            <consortium name="The Broad Institute Genomics Platform"/>
            <consortium name="The Broad Institute Genome Sequencing Center for Infectious Disease"/>
            <person name="Wu L."/>
            <person name="Ma J."/>
        </authorList>
    </citation>
    <scope>NUCLEOTIDE SEQUENCE [LARGE SCALE GENOMIC DNA]</scope>
    <source>
        <strain evidence="5">JCM 17563</strain>
    </source>
</reference>
<feature type="transmembrane region" description="Helical" evidence="2">
    <location>
        <begin position="113"/>
        <end position="133"/>
    </location>
</feature>
<feature type="transmembrane region" description="Helical" evidence="2">
    <location>
        <begin position="48"/>
        <end position="67"/>
    </location>
</feature>
<protein>
    <submittedName>
        <fullName evidence="4">LytTR family DNA-binding domain-containing protein</fullName>
    </submittedName>
</protein>